<proteinExistence type="predicted"/>
<evidence type="ECO:0000256" key="1">
    <source>
        <dbReference type="ARBA" id="ARBA00022574"/>
    </source>
</evidence>
<gene>
    <name evidence="5" type="primary">MAK11</name>
    <name evidence="5" type="ORF">LshimejAT787_1002200</name>
</gene>
<dbReference type="InterPro" id="IPR051959">
    <property type="entry name" value="PAK1-Kinase_Regulator"/>
</dbReference>
<feature type="compositionally biased region" description="Acidic residues" evidence="4">
    <location>
        <begin position="521"/>
        <end position="555"/>
    </location>
</feature>
<feature type="compositionally biased region" description="Basic and acidic residues" evidence="4">
    <location>
        <begin position="70"/>
        <end position="86"/>
    </location>
</feature>
<feature type="compositionally biased region" description="Low complexity" evidence="4">
    <location>
        <begin position="115"/>
        <end position="131"/>
    </location>
</feature>
<feature type="region of interest" description="Disordered" evidence="4">
    <location>
        <begin position="1"/>
        <end position="138"/>
    </location>
</feature>
<dbReference type="InterPro" id="IPR015943">
    <property type="entry name" value="WD40/YVTN_repeat-like_dom_sf"/>
</dbReference>
<dbReference type="PROSITE" id="PS50294">
    <property type="entry name" value="WD_REPEATS_REGION"/>
    <property type="match status" value="2"/>
</dbReference>
<keyword evidence="2" id="KW-0677">Repeat</keyword>
<dbReference type="Gene3D" id="2.130.10.10">
    <property type="entry name" value="YVTN repeat-like/Quinoprotein amine dehydrogenase"/>
    <property type="match status" value="2"/>
</dbReference>
<dbReference type="SUPFAM" id="SSF50978">
    <property type="entry name" value="WD40 repeat-like"/>
    <property type="match status" value="1"/>
</dbReference>
<dbReference type="Pfam" id="PF00400">
    <property type="entry name" value="WD40"/>
    <property type="match status" value="3"/>
</dbReference>
<evidence type="ECO:0000313" key="6">
    <source>
        <dbReference type="Proteomes" id="UP001063166"/>
    </source>
</evidence>
<evidence type="ECO:0000313" key="5">
    <source>
        <dbReference type="EMBL" id="GLB41620.1"/>
    </source>
</evidence>
<dbReference type="InterPro" id="IPR019775">
    <property type="entry name" value="WD40_repeat_CS"/>
</dbReference>
<keyword evidence="6" id="KW-1185">Reference proteome</keyword>
<dbReference type="EMBL" id="BRPK01000010">
    <property type="protein sequence ID" value="GLB41620.1"/>
    <property type="molecule type" value="Genomic_DNA"/>
</dbReference>
<keyword evidence="1 3" id="KW-0853">WD repeat</keyword>
<dbReference type="InterPro" id="IPR036322">
    <property type="entry name" value="WD40_repeat_dom_sf"/>
</dbReference>
<feature type="compositionally biased region" description="Low complexity" evidence="4">
    <location>
        <begin position="163"/>
        <end position="173"/>
    </location>
</feature>
<feature type="repeat" description="WD" evidence="3">
    <location>
        <begin position="200"/>
        <end position="242"/>
    </location>
</feature>
<dbReference type="SMART" id="SM00320">
    <property type="entry name" value="WD40"/>
    <property type="match status" value="5"/>
</dbReference>
<dbReference type="Proteomes" id="UP001063166">
    <property type="component" value="Unassembled WGS sequence"/>
</dbReference>
<feature type="compositionally biased region" description="Basic and acidic residues" evidence="4">
    <location>
        <begin position="511"/>
        <end position="520"/>
    </location>
</feature>
<dbReference type="OrthoDB" id="308449at2759"/>
<feature type="region of interest" description="Disordered" evidence="4">
    <location>
        <begin position="504"/>
        <end position="555"/>
    </location>
</feature>
<name>A0A9P3URR2_LYOSH</name>
<dbReference type="AlphaFoldDB" id="A0A9P3URR2"/>
<feature type="repeat" description="WD" evidence="3">
    <location>
        <begin position="284"/>
        <end position="325"/>
    </location>
</feature>
<feature type="compositionally biased region" description="Acidic residues" evidence="4">
    <location>
        <begin position="87"/>
        <end position="113"/>
    </location>
</feature>
<dbReference type="PANTHER" id="PTHR44675:SF1">
    <property type="entry name" value="P21-ACTIVATED PROTEIN KINASE-INTERACTING PROTEIN 1"/>
    <property type="match status" value="1"/>
</dbReference>
<dbReference type="PROSITE" id="PS00678">
    <property type="entry name" value="WD_REPEATS_1"/>
    <property type="match status" value="2"/>
</dbReference>
<protein>
    <submittedName>
        <fullName evidence="5">WD domain, G-beta repeat</fullName>
    </submittedName>
</protein>
<dbReference type="PROSITE" id="PS50082">
    <property type="entry name" value="WD_REPEATS_2"/>
    <property type="match status" value="2"/>
</dbReference>
<organism evidence="5 6">
    <name type="scientific">Lyophyllum shimeji</name>
    <name type="common">Hon-shimeji</name>
    <name type="synonym">Tricholoma shimeji</name>
    <dbReference type="NCBI Taxonomy" id="47721"/>
    <lineage>
        <taxon>Eukaryota</taxon>
        <taxon>Fungi</taxon>
        <taxon>Dikarya</taxon>
        <taxon>Basidiomycota</taxon>
        <taxon>Agaricomycotina</taxon>
        <taxon>Agaricomycetes</taxon>
        <taxon>Agaricomycetidae</taxon>
        <taxon>Agaricales</taxon>
        <taxon>Tricholomatineae</taxon>
        <taxon>Lyophyllaceae</taxon>
        <taxon>Lyophyllum</taxon>
    </lineage>
</organism>
<evidence type="ECO:0000256" key="3">
    <source>
        <dbReference type="PROSITE-ProRule" id="PRU00221"/>
    </source>
</evidence>
<comment type="caution">
    <text evidence="5">The sequence shown here is derived from an EMBL/GenBank/DDBJ whole genome shotgun (WGS) entry which is preliminary data.</text>
</comment>
<feature type="region of interest" description="Disordered" evidence="4">
    <location>
        <begin position="163"/>
        <end position="187"/>
    </location>
</feature>
<evidence type="ECO:0000256" key="2">
    <source>
        <dbReference type="ARBA" id="ARBA00022737"/>
    </source>
</evidence>
<accession>A0A9P3URR2</accession>
<reference evidence="5" key="1">
    <citation type="submission" date="2022-07" db="EMBL/GenBank/DDBJ databases">
        <title>The genome of Lyophyllum shimeji provides insight into the initial evolution of ectomycorrhizal fungal genome.</title>
        <authorList>
            <person name="Kobayashi Y."/>
            <person name="Shibata T."/>
            <person name="Hirakawa H."/>
            <person name="Shigenobu S."/>
            <person name="Nishiyama T."/>
            <person name="Yamada A."/>
            <person name="Hasebe M."/>
            <person name="Kawaguchi M."/>
        </authorList>
    </citation>
    <scope>NUCLEOTIDE SEQUENCE</scope>
    <source>
        <strain evidence="5">AT787</strain>
    </source>
</reference>
<dbReference type="PANTHER" id="PTHR44675">
    <property type="entry name" value="PAK1 INTERACTING PROTEIN 1"/>
    <property type="match status" value="1"/>
</dbReference>
<dbReference type="InterPro" id="IPR001680">
    <property type="entry name" value="WD40_rpt"/>
</dbReference>
<evidence type="ECO:0000256" key="4">
    <source>
        <dbReference type="SAM" id="MobiDB-lite"/>
    </source>
</evidence>
<sequence length="555" mass="59860">MPKVVQNARRAQAGPPVKKARVEDLKAASTRPNPGPGRDGAKPKFSMRVGGTAERGNGRVKGKGNGNGIVKDEKDIKGKGKGKQKEEEEEDEDKGEDDDADSGDDGEEDEEEATPSKSKTTLPSQSSSKPTTKTKPKTVRLPTSFKIVAGSYEKLLYGLEGSISASHSSSSDPSAEEEAETATETAPSPYTITLKPIFIFPAHVSCIKAVAASPDGGKWLATGSADEIIKVWDLRRRKEIGGLMHHEGSVTHLHFPSRSHLLSASEDGTLCLFRARDWSVLRALRGHKGRVNAVAVHPSGKVALSVGRDKTLRMWDLMRGKGCASTKLGKEGEIVRWSTDGSLFAVQAGSTIDVYTTNMDLVHTIQHPSRLHDVHFCKRVEGDGELLLAAAEDKHLSVYDISPDPSKKPTIVALMTGHANRVKAVQTLAIALPPLPSAPSTSQRTSTTIACTVSSDGKIRVYDLAMVPPPTPSGAEKVEILPVAVYDSKGTRLTCVTLADGDMESVGDMQVGEKRKHEEGGDSEGEEDEDEEEWPEEAEDEDEEEEQEEAEMESE</sequence>